<feature type="region of interest" description="Disordered" evidence="1">
    <location>
        <begin position="149"/>
        <end position="173"/>
    </location>
</feature>
<feature type="non-terminal residue" evidence="2">
    <location>
        <position position="838"/>
    </location>
</feature>
<feature type="region of interest" description="Disordered" evidence="1">
    <location>
        <begin position="238"/>
        <end position="273"/>
    </location>
</feature>
<organism evidence="2 3">
    <name type="scientific">Prorocentrum cordatum</name>
    <dbReference type="NCBI Taxonomy" id="2364126"/>
    <lineage>
        <taxon>Eukaryota</taxon>
        <taxon>Sar</taxon>
        <taxon>Alveolata</taxon>
        <taxon>Dinophyceae</taxon>
        <taxon>Prorocentrales</taxon>
        <taxon>Prorocentraceae</taxon>
        <taxon>Prorocentrum</taxon>
    </lineage>
</organism>
<feature type="compositionally biased region" description="Polar residues" evidence="1">
    <location>
        <begin position="259"/>
        <end position="273"/>
    </location>
</feature>
<evidence type="ECO:0000313" key="2">
    <source>
        <dbReference type="EMBL" id="CAK0904858.1"/>
    </source>
</evidence>
<name>A0ABN9Y2A0_9DINO</name>
<evidence type="ECO:0000256" key="1">
    <source>
        <dbReference type="SAM" id="MobiDB-lite"/>
    </source>
</evidence>
<gene>
    <name evidence="2" type="ORF">PCOR1329_LOCUS80768</name>
</gene>
<feature type="region of interest" description="Disordered" evidence="1">
    <location>
        <begin position="89"/>
        <end position="118"/>
    </location>
</feature>
<protein>
    <submittedName>
        <fullName evidence="2">Uncharacterized protein</fullName>
    </submittedName>
</protein>
<keyword evidence="3" id="KW-1185">Reference proteome</keyword>
<accession>A0ABN9Y2A0</accession>
<feature type="region of interest" description="Disordered" evidence="1">
    <location>
        <begin position="25"/>
        <end position="63"/>
    </location>
</feature>
<proteinExistence type="predicted"/>
<dbReference type="Proteomes" id="UP001189429">
    <property type="component" value="Unassembled WGS sequence"/>
</dbReference>
<reference evidence="2" key="1">
    <citation type="submission" date="2023-10" db="EMBL/GenBank/DDBJ databases">
        <authorList>
            <person name="Chen Y."/>
            <person name="Shah S."/>
            <person name="Dougan E. K."/>
            <person name="Thang M."/>
            <person name="Chan C."/>
        </authorList>
    </citation>
    <scope>NUCLEOTIDE SEQUENCE [LARGE SCALE GENOMIC DNA]</scope>
</reference>
<comment type="caution">
    <text evidence="2">The sequence shown here is derived from an EMBL/GenBank/DDBJ whole genome shotgun (WGS) entry which is preliminary data.</text>
</comment>
<dbReference type="EMBL" id="CAUYUJ010021478">
    <property type="protein sequence ID" value="CAK0904858.1"/>
    <property type="molecule type" value="Genomic_DNA"/>
</dbReference>
<sequence length="838" mass="90852">MPPPGTQDELNFTFNLPLTIELRRHDADEAELAQRGCHAPDQQPPSKKGRSDDGASSATPTIPQYRALYVPGGDGIKIMYPKVSRAEPMKQPEAAANGTDKGVGSNTGNDGGGAVATSAVPKGDIICWDPPSPPTTPKMPAATIPATAEELEKTDSPSAAAQEGRSPSKPLPMHLEERSILEEINGLRLQIGAIDSQTQSGEPYPDSQLPDAESQLPAAEEPTLPDYAPPAECDAYEAASQVEGRSKEGVKRAARATPAASSGSADTTVETSSSDLNQMMKAIQTNSEVASQLAPAIQQLVQKGTCVDSFGVYERTSARLVFEDSGWTGVSAGRKQRKRRKKLVQDWLLGSGRKLILELFSVPRVADSLKGQGYPVSKSLDLRTGYDLGSPSGERAMWSIIERDRPEVIVMSPECLAFSVARRPSWHRLKGTDLADPETAGLKFMSLCVRVAEYQMGRGRGFLLEHPEGASSWEMDSVREILNRPSVVSGVADLCQYGLSVKGGEPNKKPTRFMTNRASILQPLLLRCDGSHQHRQLCGRALTRAAQNYPPGLVQAMCEGILESARIVALGHREETLCELKKLLTGRFRFGKWQVGEAEYAGRRIRQQSDGRILVDQEKYILEQVRPMRLDKERVKCPEELLDAGELRDYRGLVAKILWAARQSRPDVSGSASMLSAECPQVKIASALMANKVARHLRCTASSCLTIWPLDLSAVTMVTCSDAGGPGSAKRDGAQGGWLVMLGDSRIKGQWLWLVFRDALYGDVRGPEWWNSGTFCPFAVALVDERAIAEASEGVAIVDAKSLFDTLSKNCGGAKADRRNAIEMAIVRDSMTAEGTVV</sequence>
<evidence type="ECO:0000313" key="3">
    <source>
        <dbReference type="Proteomes" id="UP001189429"/>
    </source>
</evidence>